<dbReference type="InterPro" id="IPR011992">
    <property type="entry name" value="EF-hand-dom_pair"/>
</dbReference>
<dbReference type="SUPFAM" id="SSF47473">
    <property type="entry name" value="EF-hand"/>
    <property type="match status" value="1"/>
</dbReference>
<sequence>MALRANSTKHTKPKLHRILKRIETMGSAPSTHDHKHLDVRALSLRAPIFHKSPREKCDFKANSKYCNEVLVKKIFQNLDLDGDNNISFEEFKASPLARQMGEARALAAFKEVDVDNNGMLDYNEFRNSKLHLHLGDSSG</sequence>
<keyword evidence="1" id="KW-0106">Calcium</keyword>
<accession>A0A7S0MHI4</accession>
<dbReference type="AlphaFoldDB" id="A0A7S0MHI4"/>
<dbReference type="CDD" id="cd00051">
    <property type="entry name" value="EFh"/>
    <property type="match status" value="1"/>
</dbReference>
<dbReference type="Pfam" id="PF13202">
    <property type="entry name" value="EF-hand_5"/>
    <property type="match status" value="1"/>
</dbReference>
<evidence type="ECO:0000259" key="2">
    <source>
        <dbReference type="PROSITE" id="PS50222"/>
    </source>
</evidence>
<evidence type="ECO:0000313" key="3">
    <source>
        <dbReference type="EMBL" id="CAD8638837.1"/>
    </source>
</evidence>
<evidence type="ECO:0000256" key="1">
    <source>
        <dbReference type="ARBA" id="ARBA00022837"/>
    </source>
</evidence>
<proteinExistence type="predicted"/>
<organism evidence="3">
    <name type="scientific">Cryptomonas curvata</name>
    <dbReference type="NCBI Taxonomy" id="233186"/>
    <lineage>
        <taxon>Eukaryota</taxon>
        <taxon>Cryptophyceae</taxon>
        <taxon>Cryptomonadales</taxon>
        <taxon>Cryptomonadaceae</taxon>
        <taxon>Cryptomonas</taxon>
    </lineage>
</organism>
<dbReference type="PROSITE" id="PS50222">
    <property type="entry name" value="EF_HAND_2"/>
    <property type="match status" value="2"/>
</dbReference>
<dbReference type="GO" id="GO:0005509">
    <property type="term" value="F:calcium ion binding"/>
    <property type="evidence" value="ECO:0007669"/>
    <property type="project" value="InterPro"/>
</dbReference>
<dbReference type="PROSITE" id="PS00018">
    <property type="entry name" value="EF_HAND_1"/>
    <property type="match status" value="2"/>
</dbReference>
<dbReference type="InterPro" id="IPR018247">
    <property type="entry name" value="EF_Hand_1_Ca_BS"/>
</dbReference>
<name>A0A7S0MHI4_9CRYP</name>
<reference evidence="3" key="1">
    <citation type="submission" date="2021-01" db="EMBL/GenBank/DDBJ databases">
        <authorList>
            <person name="Corre E."/>
            <person name="Pelletier E."/>
            <person name="Niang G."/>
            <person name="Scheremetjew M."/>
            <person name="Finn R."/>
            <person name="Kale V."/>
            <person name="Holt S."/>
            <person name="Cochrane G."/>
            <person name="Meng A."/>
            <person name="Brown T."/>
            <person name="Cohen L."/>
        </authorList>
    </citation>
    <scope>NUCLEOTIDE SEQUENCE</scope>
    <source>
        <strain evidence="3">CCAP979/52</strain>
    </source>
</reference>
<protein>
    <recommendedName>
        <fullName evidence="2">EF-hand domain-containing protein</fullName>
    </recommendedName>
</protein>
<dbReference type="Gene3D" id="1.10.238.10">
    <property type="entry name" value="EF-hand"/>
    <property type="match status" value="2"/>
</dbReference>
<dbReference type="InterPro" id="IPR002048">
    <property type="entry name" value="EF_hand_dom"/>
</dbReference>
<dbReference type="EMBL" id="HBEZ01029931">
    <property type="protein sequence ID" value="CAD8638837.1"/>
    <property type="molecule type" value="Transcribed_RNA"/>
</dbReference>
<gene>
    <name evidence="3" type="ORF">CCUR1050_LOCUS16521</name>
</gene>
<feature type="domain" description="EF-hand" evidence="2">
    <location>
        <begin position="102"/>
        <end position="135"/>
    </location>
</feature>
<dbReference type="Pfam" id="PF00036">
    <property type="entry name" value="EF-hand_1"/>
    <property type="match status" value="1"/>
</dbReference>
<feature type="domain" description="EF-hand" evidence="2">
    <location>
        <begin position="66"/>
        <end position="101"/>
    </location>
</feature>
<dbReference type="SMART" id="SM00054">
    <property type="entry name" value="EFh"/>
    <property type="match status" value="2"/>
</dbReference>